<feature type="compositionally biased region" description="Gly residues" evidence="1">
    <location>
        <begin position="336"/>
        <end position="348"/>
    </location>
</feature>
<evidence type="ECO:0000256" key="1">
    <source>
        <dbReference type="SAM" id="MobiDB-lite"/>
    </source>
</evidence>
<feature type="region of interest" description="Disordered" evidence="1">
    <location>
        <begin position="1"/>
        <end position="162"/>
    </location>
</feature>
<feature type="non-terminal residue" evidence="2">
    <location>
        <position position="1"/>
    </location>
</feature>
<protein>
    <submittedName>
        <fullName evidence="2">Uncharacterized protein</fullName>
    </submittedName>
</protein>
<feature type="compositionally biased region" description="Low complexity" evidence="1">
    <location>
        <begin position="27"/>
        <end position="40"/>
    </location>
</feature>
<feature type="compositionally biased region" description="Polar residues" evidence="1">
    <location>
        <begin position="420"/>
        <end position="433"/>
    </location>
</feature>
<accession>A0A7R8WWL3</accession>
<feature type="compositionally biased region" description="Pro residues" evidence="1">
    <location>
        <begin position="305"/>
        <end position="318"/>
    </location>
</feature>
<feature type="compositionally biased region" description="Pro residues" evidence="1">
    <location>
        <begin position="480"/>
        <end position="490"/>
    </location>
</feature>
<dbReference type="EMBL" id="OB677477">
    <property type="protein sequence ID" value="CAD7236238.1"/>
    <property type="molecule type" value="Genomic_DNA"/>
</dbReference>
<evidence type="ECO:0000313" key="2">
    <source>
        <dbReference type="EMBL" id="CAD7236238.1"/>
    </source>
</evidence>
<name>A0A7R8WWL3_9CRUS</name>
<feature type="compositionally biased region" description="Pro residues" evidence="1">
    <location>
        <begin position="136"/>
        <end position="145"/>
    </location>
</feature>
<feature type="compositionally biased region" description="Polar residues" evidence="1">
    <location>
        <begin position="150"/>
        <end position="162"/>
    </location>
</feature>
<feature type="compositionally biased region" description="Pro residues" evidence="1">
    <location>
        <begin position="118"/>
        <end position="128"/>
    </location>
</feature>
<feature type="compositionally biased region" description="Basic and acidic residues" evidence="1">
    <location>
        <begin position="372"/>
        <end position="391"/>
    </location>
</feature>
<feature type="compositionally biased region" description="Low complexity" evidence="1">
    <location>
        <begin position="107"/>
        <end position="117"/>
    </location>
</feature>
<feature type="compositionally biased region" description="Low complexity" evidence="1">
    <location>
        <begin position="491"/>
        <end position="500"/>
    </location>
</feature>
<organism evidence="2">
    <name type="scientific">Cyprideis torosa</name>
    <dbReference type="NCBI Taxonomy" id="163714"/>
    <lineage>
        <taxon>Eukaryota</taxon>
        <taxon>Metazoa</taxon>
        <taxon>Ecdysozoa</taxon>
        <taxon>Arthropoda</taxon>
        <taxon>Crustacea</taxon>
        <taxon>Oligostraca</taxon>
        <taxon>Ostracoda</taxon>
        <taxon>Podocopa</taxon>
        <taxon>Podocopida</taxon>
        <taxon>Cytherocopina</taxon>
        <taxon>Cytheroidea</taxon>
        <taxon>Cytherideidae</taxon>
        <taxon>Cyprideis</taxon>
    </lineage>
</organism>
<feature type="compositionally biased region" description="Low complexity" evidence="1">
    <location>
        <begin position="349"/>
        <end position="371"/>
    </location>
</feature>
<feature type="compositionally biased region" description="Basic and acidic residues" evidence="1">
    <location>
        <begin position="74"/>
        <end position="93"/>
    </location>
</feature>
<reference evidence="2" key="1">
    <citation type="submission" date="2020-11" db="EMBL/GenBank/DDBJ databases">
        <authorList>
            <person name="Tran Van P."/>
        </authorList>
    </citation>
    <scope>NUCLEOTIDE SEQUENCE</scope>
</reference>
<feature type="compositionally biased region" description="Low complexity" evidence="1">
    <location>
        <begin position="319"/>
        <end position="335"/>
    </location>
</feature>
<feature type="region of interest" description="Disordered" evidence="1">
    <location>
        <begin position="300"/>
        <end position="500"/>
    </location>
</feature>
<gene>
    <name evidence="2" type="ORF">CTOB1V02_LOCUS14053</name>
</gene>
<feature type="non-terminal residue" evidence="2">
    <location>
        <position position="500"/>
    </location>
</feature>
<feature type="compositionally biased region" description="Polar residues" evidence="1">
    <location>
        <begin position="1"/>
        <end position="12"/>
    </location>
</feature>
<proteinExistence type="predicted"/>
<dbReference type="OrthoDB" id="10691197at2759"/>
<dbReference type="AlphaFoldDB" id="A0A7R8WWL3"/>
<sequence>DSSSSPMVTRASSLPVESRSQLARILSTSNSVSPSAQSASLVGFVRPPSAKEDRGTSPMGPNPPVATSSSSTEDQIREFESIFHKVISAKEKTTSASPAPVRPPSSPAVRPAPVRQPQAPPLTRPPVENPTLRLSTPPPAKPPRTPVLDVTSTGSPPSNVTTASVQIPKEYQVQNIPDHSQVTLSINTGVQGGGTQIRLLGAALKALLASQNPGFSSGSHKGPLVLNLMYSTISVAPNTVQPATGSAVNKGVATAPAGEDSCRTRGTLLLAFPAAGPLNKDFNTLGSNPTLPLSVAVPATSKAVPKPPPPPPLTPPPSSSVLVASPAASVTSTGSSGSGGKGGGGNGGPKSSSSSASSSNSSKPSASSLTPIKDDPDVVSRVTKLLDEYKQQLEQSPEQQFKPAPRRNSYPKGEAAAQGYGSSPGTPLLQSGGSAVNSPAPATPSPSRSPCTVAPAPPPSAAAPLVTSVAKKTKKAAGPPADPPSAPSPPISSSSSDASV</sequence>
<feature type="compositionally biased region" description="Low complexity" evidence="1">
    <location>
        <begin position="434"/>
        <end position="454"/>
    </location>
</feature>